<sequence>MTDIDDSYDPRNFDILLTDIDAEDIHKIIPRKLNVKYLSEVPNELDGNITGIMYSIYLRLFCATTIRIKNKIKMVIFLVNIGSPTTFISGEVLHSFGIEMADPVNDYIDVNINNRRVQAMMSHSHFENICIIGMSFLNANKVGFHTFYGDGIFHLNFDEEFGEKEMNLRRKKKGEELKK</sequence>
<keyword evidence="2" id="KW-1185">Reference proteome</keyword>
<dbReference type="VEuPathDB" id="FungiDB:FUN_001948"/>
<dbReference type="Proteomes" id="UP000234323">
    <property type="component" value="Unassembled WGS sequence"/>
</dbReference>
<dbReference type="VEuPathDB" id="FungiDB:RhiirA1_472618"/>
<name>A0A2I1H7Y3_9GLOM</name>
<protein>
    <submittedName>
        <fullName evidence="1">Uncharacterized protein</fullName>
    </submittedName>
</protein>
<dbReference type="VEuPathDB" id="FungiDB:RhiirFUN_001976"/>
<dbReference type="EMBL" id="LLXI01001746">
    <property type="protein sequence ID" value="PKY54991.1"/>
    <property type="molecule type" value="Genomic_DNA"/>
</dbReference>
<evidence type="ECO:0000313" key="2">
    <source>
        <dbReference type="Proteomes" id="UP000234323"/>
    </source>
</evidence>
<evidence type="ECO:0000313" key="1">
    <source>
        <dbReference type="EMBL" id="PKY54991.1"/>
    </source>
</evidence>
<dbReference type="OrthoDB" id="5414761at2759"/>
<comment type="caution">
    <text evidence="1">The sequence shown here is derived from an EMBL/GenBank/DDBJ whole genome shotgun (WGS) entry which is preliminary data.</text>
</comment>
<reference evidence="1 2" key="1">
    <citation type="submission" date="2015-10" db="EMBL/GenBank/DDBJ databases">
        <title>Genome analyses suggest a sexual origin of heterokaryosis in a supposedly ancient asexual fungus.</title>
        <authorList>
            <person name="Ropars J."/>
            <person name="Sedzielewska K."/>
            <person name="Noel J."/>
            <person name="Charron P."/>
            <person name="Farinelli L."/>
            <person name="Marton T."/>
            <person name="Kruger M."/>
            <person name="Pelin A."/>
            <person name="Brachmann A."/>
            <person name="Corradi N."/>
        </authorList>
    </citation>
    <scope>NUCLEOTIDE SEQUENCE [LARGE SCALE GENOMIC DNA]</scope>
    <source>
        <strain evidence="1 2">A4</strain>
    </source>
</reference>
<proteinExistence type="predicted"/>
<accession>A0A2I1H7Y3</accession>
<gene>
    <name evidence="1" type="ORF">RhiirA4_474146</name>
</gene>
<organism evidence="1 2">
    <name type="scientific">Rhizophagus irregularis</name>
    <dbReference type="NCBI Taxonomy" id="588596"/>
    <lineage>
        <taxon>Eukaryota</taxon>
        <taxon>Fungi</taxon>
        <taxon>Fungi incertae sedis</taxon>
        <taxon>Mucoromycota</taxon>
        <taxon>Glomeromycotina</taxon>
        <taxon>Glomeromycetes</taxon>
        <taxon>Glomerales</taxon>
        <taxon>Glomeraceae</taxon>
        <taxon>Rhizophagus</taxon>
    </lineage>
</organism>
<dbReference type="AlphaFoldDB" id="A0A2I1H7Y3"/>